<keyword evidence="3" id="KW-1185">Reference proteome</keyword>
<dbReference type="Pfam" id="PF00501">
    <property type="entry name" value="AMP-binding"/>
    <property type="match status" value="1"/>
</dbReference>
<dbReference type="SUPFAM" id="SSF56801">
    <property type="entry name" value="Acetyl-CoA synthetase-like"/>
    <property type="match status" value="1"/>
</dbReference>
<evidence type="ECO:0000259" key="1">
    <source>
        <dbReference type="PROSITE" id="PS50075"/>
    </source>
</evidence>
<proteinExistence type="predicted"/>
<organism evidence="2 3">
    <name type="scientific">Kutzneria buriramensis</name>
    <dbReference type="NCBI Taxonomy" id="1045776"/>
    <lineage>
        <taxon>Bacteria</taxon>
        <taxon>Bacillati</taxon>
        <taxon>Actinomycetota</taxon>
        <taxon>Actinomycetes</taxon>
        <taxon>Pseudonocardiales</taxon>
        <taxon>Pseudonocardiaceae</taxon>
        <taxon>Kutzneria</taxon>
    </lineage>
</organism>
<dbReference type="SUPFAM" id="SSF52777">
    <property type="entry name" value="CoA-dependent acyltransferases"/>
    <property type="match status" value="1"/>
</dbReference>
<dbReference type="GO" id="GO:0044550">
    <property type="term" value="P:secondary metabolite biosynthetic process"/>
    <property type="evidence" value="ECO:0007669"/>
    <property type="project" value="TreeGrafter"/>
</dbReference>
<dbReference type="InterPro" id="IPR042099">
    <property type="entry name" value="ANL_N_sf"/>
</dbReference>
<dbReference type="Proteomes" id="UP000256269">
    <property type="component" value="Unassembled WGS sequence"/>
</dbReference>
<dbReference type="NCBIfam" id="TIGR01733">
    <property type="entry name" value="AA-adenyl-dom"/>
    <property type="match status" value="1"/>
</dbReference>
<dbReference type="FunFam" id="3.40.50.980:FF:000001">
    <property type="entry name" value="Non-ribosomal peptide synthetase"/>
    <property type="match status" value="1"/>
</dbReference>
<dbReference type="PROSITE" id="PS00455">
    <property type="entry name" value="AMP_BINDING"/>
    <property type="match status" value="1"/>
</dbReference>
<dbReference type="InterPro" id="IPR020845">
    <property type="entry name" value="AMP-binding_CS"/>
</dbReference>
<dbReference type="GO" id="GO:0043041">
    <property type="term" value="P:amino acid activation for nonribosomal peptide biosynthetic process"/>
    <property type="evidence" value="ECO:0007669"/>
    <property type="project" value="TreeGrafter"/>
</dbReference>
<dbReference type="Gene3D" id="3.40.50.12780">
    <property type="entry name" value="N-terminal domain of ligase-like"/>
    <property type="match status" value="1"/>
</dbReference>
<dbReference type="PROSITE" id="PS50075">
    <property type="entry name" value="CARRIER"/>
    <property type="match status" value="1"/>
</dbReference>
<dbReference type="Gene3D" id="3.30.559.30">
    <property type="entry name" value="Nonribosomal peptide synthetase, condensation domain"/>
    <property type="match status" value="2"/>
</dbReference>
<dbReference type="InterPro" id="IPR025110">
    <property type="entry name" value="AMP-bd_C"/>
</dbReference>
<dbReference type="Pfam" id="PF13193">
    <property type="entry name" value="AMP-binding_C"/>
    <property type="match status" value="1"/>
</dbReference>
<dbReference type="PANTHER" id="PTHR45527">
    <property type="entry name" value="NONRIBOSOMAL PEPTIDE SYNTHETASE"/>
    <property type="match status" value="1"/>
</dbReference>
<dbReference type="GO" id="GO:0005737">
    <property type="term" value="C:cytoplasm"/>
    <property type="evidence" value="ECO:0007669"/>
    <property type="project" value="TreeGrafter"/>
</dbReference>
<dbReference type="PANTHER" id="PTHR45527:SF1">
    <property type="entry name" value="FATTY ACID SYNTHASE"/>
    <property type="match status" value="1"/>
</dbReference>
<name>A0A3E0HHL7_9PSEU</name>
<dbReference type="InterPro" id="IPR036736">
    <property type="entry name" value="ACP-like_sf"/>
</dbReference>
<dbReference type="EMBL" id="QUNO01000007">
    <property type="protein sequence ID" value="REH45974.1"/>
    <property type="molecule type" value="Genomic_DNA"/>
</dbReference>
<dbReference type="InterPro" id="IPR045851">
    <property type="entry name" value="AMP-bd_C_sf"/>
</dbReference>
<sequence>MTALTQAGVTRIPRWVADRDRSAGEFGDHVVGELDELVAAVSKLARELEVLDSAVLLAAHAAVLRRLTGESRVSCGRAVADGVASCDLPVPDGPWSELIRAAHNAEFGDGPAAETVVDTIGAARDRLPDGTVLCVALDHNSARLRLTYRTDVADEAYAARLAGYHLAALRAMVADPDGAQEAENLLSAEELAYQERELAGPHRDLPDLRAHEAFEQRVREHPDAVAASFAGEHLTYRALNERANRIAHALLGKGLRPEDVVAVITDRNLDWLACVLGVFKAGGAYLPIEPHFPADRVAAMVGRSDCRFALIEPVHWALVTAVADAKLTVLAVDDCVDVGPTHDVGVPVAADQLAYIYFTSGSTGEPKGAMCEHAGMLNHLFAKIDDLAITAGTVVAQTAPQCFDISLWQLISALLVGGRTVVIGQDSVLDVNRFVDEVVLGEVEVLQVVPSYLDVVLARFEGQQGDLGRLRVVSTTGEALKAELVRRWFARFPWIKVVNAYGLTETSDDTNHEVLAGPPTGDRISLGPPVNNVLITIVDEWLRPVPLGAPGEIVAAGVCVGRGYINDEQRTKLAFLPDPARDGGRLYRTGDFGRWSPDGRLEYLGRRDAQVKIRGFRVEIDEVENRLLRVDGVRDAAVVVVGEGNASRLVAFYRAADVTAETVRTTLAGWLPEYMVPARFHVLDEFPLTSNGKTDKKTLVRLAGEVDDDAPSRAVPTTDTERRLAREWSTVLGIAEEQIGRHDNFFHRGGTSLAAVRLMIGLDRVVSLPDLTEHPVLADLADVIDRRIAG</sequence>
<dbReference type="Gene3D" id="1.10.1200.10">
    <property type="entry name" value="ACP-like"/>
    <property type="match status" value="1"/>
</dbReference>
<evidence type="ECO:0000313" key="3">
    <source>
        <dbReference type="Proteomes" id="UP000256269"/>
    </source>
</evidence>
<dbReference type="SUPFAM" id="SSF47336">
    <property type="entry name" value="ACP-like"/>
    <property type="match status" value="1"/>
</dbReference>
<feature type="domain" description="Carrier" evidence="1">
    <location>
        <begin position="715"/>
        <end position="788"/>
    </location>
</feature>
<dbReference type="InterPro" id="IPR010071">
    <property type="entry name" value="AA_adenyl_dom"/>
</dbReference>
<protein>
    <submittedName>
        <fullName evidence="2">Amino acid adenylation domain-containing protein</fullName>
    </submittedName>
</protein>
<evidence type="ECO:0000313" key="2">
    <source>
        <dbReference type="EMBL" id="REH45974.1"/>
    </source>
</evidence>
<dbReference type="GO" id="GO:0031177">
    <property type="term" value="F:phosphopantetheine binding"/>
    <property type="evidence" value="ECO:0007669"/>
    <property type="project" value="TreeGrafter"/>
</dbReference>
<dbReference type="InterPro" id="IPR000873">
    <property type="entry name" value="AMP-dep_synth/lig_dom"/>
</dbReference>
<reference evidence="2 3" key="1">
    <citation type="submission" date="2018-08" db="EMBL/GenBank/DDBJ databases">
        <title>Genomic Encyclopedia of Archaeal and Bacterial Type Strains, Phase II (KMG-II): from individual species to whole genera.</title>
        <authorList>
            <person name="Goeker M."/>
        </authorList>
    </citation>
    <scope>NUCLEOTIDE SEQUENCE [LARGE SCALE GENOMIC DNA]</scope>
    <source>
        <strain evidence="2 3">DSM 45791</strain>
    </source>
</reference>
<comment type="caution">
    <text evidence="2">The sequence shown here is derived from an EMBL/GenBank/DDBJ whole genome shotgun (WGS) entry which is preliminary data.</text>
</comment>
<accession>A0A3E0HHL7</accession>
<dbReference type="AlphaFoldDB" id="A0A3E0HHL7"/>
<dbReference type="Pfam" id="PF00550">
    <property type="entry name" value="PP-binding"/>
    <property type="match status" value="1"/>
</dbReference>
<dbReference type="InterPro" id="IPR009081">
    <property type="entry name" value="PP-bd_ACP"/>
</dbReference>
<gene>
    <name evidence="2" type="ORF">BCF44_107106</name>
</gene>
<dbReference type="Gene3D" id="3.30.300.30">
    <property type="match status" value="1"/>
</dbReference>
<dbReference type="CDD" id="cd05930">
    <property type="entry name" value="A_NRPS"/>
    <property type="match status" value="1"/>
</dbReference>
<dbReference type="RefSeq" id="WP_211353138.1">
    <property type="nucleotide sequence ID" value="NZ_CP144375.1"/>
</dbReference>